<name>A0A1Y2M4B4_EPING</name>
<dbReference type="GO" id="GO:0004794">
    <property type="term" value="F:threonine deaminase activity"/>
    <property type="evidence" value="ECO:0007669"/>
    <property type="project" value="TreeGrafter"/>
</dbReference>
<evidence type="ECO:0000256" key="9">
    <source>
        <dbReference type="ARBA" id="ARBA00023239"/>
    </source>
</evidence>
<evidence type="ECO:0000256" key="3">
    <source>
        <dbReference type="ARBA" id="ARBA00004742"/>
    </source>
</evidence>
<evidence type="ECO:0000256" key="4">
    <source>
        <dbReference type="ARBA" id="ARBA00010869"/>
    </source>
</evidence>
<dbReference type="FunCoup" id="A0A1Y2M4B4">
    <property type="interactions" value="444"/>
</dbReference>
<dbReference type="STRING" id="105696.A0A1Y2M4B4"/>
<comment type="similarity">
    <text evidence="4">Belongs to the serine/threonine dehydratase family.</text>
</comment>
<sequence length="340" mass="35844">MAQPISDLPTPWRHTPLIHSPALSKHAGCQIYLKLENLQPSGSFKSRGIGNLLLSHLSSLPDPSTRSKLHFYSSSGGNAGLACVCAAVSLGCPATIVVPLSTSAFMIGKIKEAGAAEVVQEGTSWYEADAYLKEVVIPAAEARGEIPVYVPPFDDPKIWEGNATLLGEVLEQLGEAPEGLVCSVGGGGLFSGIMLGREQAGGLAKGLKVLAVETEGADSLNLSLREGKLSTLPAITSIATTLGARTVARQAYEYAQQEGVRSVVLKDEEAMEGCVKFAHDERIMVEASCGVGLALCYGGRLRKVLPELTEESKVVVVVCGGKNVTAGMLWGWEQQLEKAV</sequence>
<evidence type="ECO:0000256" key="8">
    <source>
        <dbReference type="ARBA" id="ARBA00022898"/>
    </source>
</evidence>
<accession>A0A1Y2M4B4</accession>
<dbReference type="GO" id="GO:0030170">
    <property type="term" value="F:pyridoxal phosphate binding"/>
    <property type="evidence" value="ECO:0007669"/>
    <property type="project" value="InterPro"/>
</dbReference>
<evidence type="ECO:0000313" key="13">
    <source>
        <dbReference type="Proteomes" id="UP000193240"/>
    </source>
</evidence>
<dbReference type="EC" id="4.3.1.17" evidence="5"/>
<dbReference type="EMBL" id="KZ107841">
    <property type="protein sequence ID" value="OSS50842.1"/>
    <property type="molecule type" value="Genomic_DNA"/>
</dbReference>
<evidence type="ECO:0000259" key="11">
    <source>
        <dbReference type="Pfam" id="PF00291"/>
    </source>
</evidence>
<gene>
    <name evidence="12" type="ORF">B5807_04589</name>
</gene>
<dbReference type="InterPro" id="IPR000634">
    <property type="entry name" value="Ser/Thr_deHydtase_PyrdxlP-BS"/>
</dbReference>
<dbReference type="InterPro" id="IPR050147">
    <property type="entry name" value="Ser/Thr_Dehydratase"/>
</dbReference>
<proteinExistence type="inferred from homology"/>
<dbReference type="GO" id="GO:0009097">
    <property type="term" value="P:isoleucine biosynthetic process"/>
    <property type="evidence" value="ECO:0007669"/>
    <property type="project" value="TreeGrafter"/>
</dbReference>
<comment type="cofactor">
    <cofactor evidence="1">
        <name>pyridoxal 5'-phosphate</name>
        <dbReference type="ChEBI" id="CHEBI:597326"/>
    </cofactor>
</comment>
<evidence type="ECO:0000256" key="7">
    <source>
        <dbReference type="ARBA" id="ARBA00022490"/>
    </source>
</evidence>
<dbReference type="FunFam" id="3.40.50.1100:FF:000040">
    <property type="entry name" value="L-serine dehydratase, putative"/>
    <property type="match status" value="1"/>
</dbReference>
<keyword evidence="13" id="KW-1185">Reference proteome</keyword>
<dbReference type="SUPFAM" id="SSF53686">
    <property type="entry name" value="Tryptophan synthase beta subunit-like PLP-dependent enzymes"/>
    <property type="match status" value="1"/>
</dbReference>
<evidence type="ECO:0000256" key="2">
    <source>
        <dbReference type="ARBA" id="ARBA00004496"/>
    </source>
</evidence>
<dbReference type="PROSITE" id="PS00165">
    <property type="entry name" value="DEHYDRATASE_SER_THR"/>
    <property type="match status" value="1"/>
</dbReference>
<keyword evidence="8" id="KW-0663">Pyridoxal phosphate</keyword>
<reference evidence="12 13" key="1">
    <citation type="journal article" date="2017" name="Genome Announc.">
        <title>Genome sequence of the saprophytic ascomycete Epicoccum nigrum ICMP 19927 strain isolated from New Zealand.</title>
        <authorList>
            <person name="Fokin M."/>
            <person name="Fleetwood D."/>
            <person name="Weir B.S."/>
            <person name="Villas-Boas S.G."/>
        </authorList>
    </citation>
    <scope>NUCLEOTIDE SEQUENCE [LARGE SCALE GENOMIC DNA]</scope>
    <source>
        <strain evidence="12 13">ICMP 19927</strain>
    </source>
</reference>
<evidence type="ECO:0000256" key="10">
    <source>
        <dbReference type="ARBA" id="ARBA00049406"/>
    </source>
</evidence>
<organism evidence="12 13">
    <name type="scientific">Epicoccum nigrum</name>
    <name type="common">Soil fungus</name>
    <name type="synonym">Epicoccum purpurascens</name>
    <dbReference type="NCBI Taxonomy" id="105696"/>
    <lineage>
        <taxon>Eukaryota</taxon>
        <taxon>Fungi</taxon>
        <taxon>Dikarya</taxon>
        <taxon>Ascomycota</taxon>
        <taxon>Pezizomycotina</taxon>
        <taxon>Dothideomycetes</taxon>
        <taxon>Pleosporomycetidae</taxon>
        <taxon>Pleosporales</taxon>
        <taxon>Pleosporineae</taxon>
        <taxon>Didymellaceae</taxon>
        <taxon>Epicoccum</taxon>
    </lineage>
</organism>
<dbReference type="PANTHER" id="PTHR48078">
    <property type="entry name" value="THREONINE DEHYDRATASE, MITOCHONDRIAL-RELATED"/>
    <property type="match status" value="1"/>
</dbReference>
<dbReference type="Pfam" id="PF00291">
    <property type="entry name" value="PALP"/>
    <property type="match status" value="1"/>
</dbReference>
<evidence type="ECO:0000256" key="1">
    <source>
        <dbReference type="ARBA" id="ARBA00001933"/>
    </source>
</evidence>
<dbReference type="Gene3D" id="3.40.50.1100">
    <property type="match status" value="2"/>
</dbReference>
<dbReference type="InterPro" id="IPR001926">
    <property type="entry name" value="TrpB-like_PALP"/>
</dbReference>
<keyword evidence="6" id="KW-0312">Gluconeogenesis</keyword>
<dbReference type="GO" id="GO:0003941">
    <property type="term" value="F:L-serine ammonia-lyase activity"/>
    <property type="evidence" value="ECO:0007669"/>
    <property type="project" value="UniProtKB-EC"/>
</dbReference>
<keyword evidence="7" id="KW-0963">Cytoplasm</keyword>
<dbReference type="OMA" id="DGWVNIH"/>
<evidence type="ECO:0000313" key="12">
    <source>
        <dbReference type="EMBL" id="OSS50842.1"/>
    </source>
</evidence>
<evidence type="ECO:0000256" key="5">
    <source>
        <dbReference type="ARBA" id="ARBA00012093"/>
    </source>
</evidence>
<dbReference type="GO" id="GO:0006565">
    <property type="term" value="P:L-serine catabolic process"/>
    <property type="evidence" value="ECO:0007669"/>
    <property type="project" value="TreeGrafter"/>
</dbReference>
<comment type="subcellular location">
    <subcellularLocation>
        <location evidence="2">Cytoplasm</location>
    </subcellularLocation>
</comment>
<dbReference type="AlphaFoldDB" id="A0A1Y2M4B4"/>
<feature type="domain" description="Tryptophan synthase beta chain-like PALP" evidence="11">
    <location>
        <begin position="13"/>
        <end position="320"/>
    </location>
</feature>
<dbReference type="InParanoid" id="A0A1Y2M4B4"/>
<comment type="pathway">
    <text evidence="3">Carbohydrate biosynthesis; gluconeogenesis.</text>
</comment>
<comment type="catalytic activity">
    <reaction evidence="10">
        <text>L-serine = pyruvate + NH4(+)</text>
        <dbReference type="Rhea" id="RHEA:19169"/>
        <dbReference type="ChEBI" id="CHEBI:15361"/>
        <dbReference type="ChEBI" id="CHEBI:28938"/>
        <dbReference type="ChEBI" id="CHEBI:33384"/>
        <dbReference type="EC" id="4.3.1.17"/>
    </reaction>
</comment>
<dbReference type="Proteomes" id="UP000193240">
    <property type="component" value="Unassembled WGS sequence"/>
</dbReference>
<dbReference type="GO" id="GO:0005737">
    <property type="term" value="C:cytoplasm"/>
    <property type="evidence" value="ECO:0007669"/>
    <property type="project" value="UniProtKB-SubCell"/>
</dbReference>
<dbReference type="GO" id="GO:0006094">
    <property type="term" value="P:gluconeogenesis"/>
    <property type="evidence" value="ECO:0007669"/>
    <property type="project" value="UniProtKB-KW"/>
</dbReference>
<dbReference type="PANTHER" id="PTHR48078:SF2">
    <property type="entry name" value="CATABOLIC L-SERINE_THREONINE DEHYDRATASE"/>
    <property type="match status" value="1"/>
</dbReference>
<evidence type="ECO:0000256" key="6">
    <source>
        <dbReference type="ARBA" id="ARBA00022432"/>
    </source>
</evidence>
<keyword evidence="9" id="KW-0456">Lyase</keyword>
<dbReference type="GO" id="GO:0006567">
    <property type="term" value="P:L-threonine catabolic process"/>
    <property type="evidence" value="ECO:0007669"/>
    <property type="project" value="TreeGrafter"/>
</dbReference>
<protein>
    <recommendedName>
        <fullName evidence="5">L-serine ammonia-lyase</fullName>
        <ecNumber evidence="5">4.3.1.17</ecNumber>
    </recommendedName>
</protein>
<dbReference type="InterPro" id="IPR036052">
    <property type="entry name" value="TrpB-like_PALP_sf"/>
</dbReference>